<evidence type="ECO:0000259" key="2">
    <source>
        <dbReference type="Pfam" id="PF18293"/>
    </source>
</evidence>
<sequence>MAAPKPVATSSIKEVDILQYPYSKVVDDIKKETSNLKAKLAQLIALRKRRNEGETLTSAQILGMSSIMEIEGQIKASEEVVNLLNESQKTYDSAKVKKNQANGEQPHQAENTVEEVQETPKETADIFSVIKQLLVHSQILDHLSRPIVRKSFAAGEFGAPKLSEDDFALLDRLHKAYHPTSEACRDRPDFERKLNDAAREVMGIMGEEKNDEWERSRDLLSTLSTSSYFQSLKQNAATKKEKKERKKEEKKEDDEKKKDEKKEENEKKKKNDVNGNKTTKTSSTSNGVSSSSIPSGLSFGYDDSLPHPNQCRKSFAAAAATGVAQPAAASGLQHVQQPPVVVQHGPMQQMQQTQLQQPQHANTFIPNGRQESGWEPGHQGGPYPSGSKDVVVPAEPRHNNNIGHYDHRRSGYMNGMNPMGAQLHHVPPFGMFPNGGIPFPVHGHHFRGSGHHHHQRLPLNPLGHFPFPSGPSLSGLAAPPGWAFAPPPPPFTTSVNSNGQPFRRPANPRYSGSVRAS</sequence>
<organism evidence="3 4">
    <name type="scientific">Pristionchus fissidentatus</name>
    <dbReference type="NCBI Taxonomy" id="1538716"/>
    <lineage>
        <taxon>Eukaryota</taxon>
        <taxon>Metazoa</taxon>
        <taxon>Ecdysozoa</taxon>
        <taxon>Nematoda</taxon>
        <taxon>Chromadorea</taxon>
        <taxon>Rhabditida</taxon>
        <taxon>Rhabditina</taxon>
        <taxon>Diplogasteromorpha</taxon>
        <taxon>Diplogasteroidea</taxon>
        <taxon>Neodiplogasteridae</taxon>
        <taxon>Pristionchus</taxon>
    </lineage>
</organism>
<dbReference type="InterPro" id="IPR041637">
    <property type="entry name" value="Caprin-1_dimer"/>
</dbReference>
<name>A0AAV5WVI9_9BILA</name>
<protein>
    <recommendedName>
        <fullName evidence="2">Caprin-1 dimerization domain-containing protein</fullName>
    </recommendedName>
</protein>
<feature type="region of interest" description="Disordered" evidence="1">
    <location>
        <begin position="231"/>
        <end position="293"/>
    </location>
</feature>
<accession>A0AAV5WVI9</accession>
<evidence type="ECO:0000256" key="1">
    <source>
        <dbReference type="SAM" id="MobiDB-lite"/>
    </source>
</evidence>
<dbReference type="Proteomes" id="UP001432322">
    <property type="component" value="Unassembled WGS sequence"/>
</dbReference>
<feature type="region of interest" description="Disordered" evidence="1">
    <location>
        <begin position="478"/>
        <end position="517"/>
    </location>
</feature>
<feature type="compositionally biased region" description="Low complexity" evidence="1">
    <location>
        <begin position="273"/>
        <end position="292"/>
    </location>
</feature>
<dbReference type="Pfam" id="PF18293">
    <property type="entry name" value="Caprin-1_dimer"/>
    <property type="match status" value="1"/>
</dbReference>
<feature type="domain" description="Caprin-1 dimerization" evidence="2">
    <location>
        <begin position="128"/>
        <end position="229"/>
    </location>
</feature>
<proteinExistence type="predicted"/>
<evidence type="ECO:0000313" key="4">
    <source>
        <dbReference type="Proteomes" id="UP001432322"/>
    </source>
</evidence>
<evidence type="ECO:0000313" key="3">
    <source>
        <dbReference type="EMBL" id="GMT35540.1"/>
    </source>
</evidence>
<feature type="region of interest" description="Disordered" evidence="1">
    <location>
        <begin position="363"/>
        <end position="386"/>
    </location>
</feature>
<reference evidence="3" key="1">
    <citation type="submission" date="2023-10" db="EMBL/GenBank/DDBJ databases">
        <title>Genome assembly of Pristionchus species.</title>
        <authorList>
            <person name="Yoshida K."/>
            <person name="Sommer R.J."/>
        </authorList>
    </citation>
    <scope>NUCLEOTIDE SEQUENCE</scope>
    <source>
        <strain evidence="3">RS5133</strain>
    </source>
</reference>
<keyword evidence="4" id="KW-1185">Reference proteome</keyword>
<dbReference type="EMBL" id="BTSY01000007">
    <property type="protein sequence ID" value="GMT35540.1"/>
    <property type="molecule type" value="Genomic_DNA"/>
</dbReference>
<comment type="caution">
    <text evidence="3">The sequence shown here is derived from an EMBL/GenBank/DDBJ whole genome shotgun (WGS) entry which is preliminary data.</text>
</comment>
<dbReference type="AlphaFoldDB" id="A0AAV5WVI9"/>
<gene>
    <name evidence="3" type="ORF">PFISCL1PPCAC_26837</name>
</gene>
<feature type="compositionally biased region" description="Basic and acidic residues" evidence="1">
    <location>
        <begin position="238"/>
        <end position="272"/>
    </location>
</feature>